<organism evidence="1 2">
    <name type="scientific">Dreissena polymorpha</name>
    <name type="common">Zebra mussel</name>
    <name type="synonym">Mytilus polymorpha</name>
    <dbReference type="NCBI Taxonomy" id="45954"/>
    <lineage>
        <taxon>Eukaryota</taxon>
        <taxon>Metazoa</taxon>
        <taxon>Spiralia</taxon>
        <taxon>Lophotrochozoa</taxon>
        <taxon>Mollusca</taxon>
        <taxon>Bivalvia</taxon>
        <taxon>Autobranchia</taxon>
        <taxon>Heteroconchia</taxon>
        <taxon>Euheterodonta</taxon>
        <taxon>Imparidentia</taxon>
        <taxon>Neoheterodontei</taxon>
        <taxon>Myida</taxon>
        <taxon>Dreissenoidea</taxon>
        <taxon>Dreissenidae</taxon>
        <taxon>Dreissena</taxon>
    </lineage>
</organism>
<keyword evidence="2" id="KW-1185">Reference proteome</keyword>
<accession>A0A9D4ER82</accession>
<reference evidence="1" key="1">
    <citation type="journal article" date="2019" name="bioRxiv">
        <title>The Genome of the Zebra Mussel, Dreissena polymorpha: A Resource for Invasive Species Research.</title>
        <authorList>
            <person name="McCartney M.A."/>
            <person name="Auch B."/>
            <person name="Kono T."/>
            <person name="Mallez S."/>
            <person name="Zhang Y."/>
            <person name="Obille A."/>
            <person name="Becker A."/>
            <person name="Abrahante J.E."/>
            <person name="Garbe J."/>
            <person name="Badalamenti J.P."/>
            <person name="Herman A."/>
            <person name="Mangelson H."/>
            <person name="Liachko I."/>
            <person name="Sullivan S."/>
            <person name="Sone E.D."/>
            <person name="Koren S."/>
            <person name="Silverstein K.A.T."/>
            <person name="Beckman K.B."/>
            <person name="Gohl D.M."/>
        </authorList>
    </citation>
    <scope>NUCLEOTIDE SEQUENCE</scope>
    <source>
        <strain evidence="1">Duluth1</strain>
        <tissue evidence="1">Whole animal</tissue>
    </source>
</reference>
<reference evidence="1" key="2">
    <citation type="submission" date="2020-11" db="EMBL/GenBank/DDBJ databases">
        <authorList>
            <person name="McCartney M.A."/>
            <person name="Auch B."/>
            <person name="Kono T."/>
            <person name="Mallez S."/>
            <person name="Becker A."/>
            <person name="Gohl D.M."/>
            <person name="Silverstein K.A.T."/>
            <person name="Koren S."/>
            <person name="Bechman K.B."/>
            <person name="Herman A."/>
            <person name="Abrahante J.E."/>
            <person name="Garbe J."/>
        </authorList>
    </citation>
    <scope>NUCLEOTIDE SEQUENCE</scope>
    <source>
        <strain evidence="1">Duluth1</strain>
        <tissue evidence="1">Whole animal</tissue>
    </source>
</reference>
<evidence type="ECO:0000313" key="1">
    <source>
        <dbReference type="EMBL" id="KAH3783026.1"/>
    </source>
</evidence>
<dbReference type="Proteomes" id="UP000828390">
    <property type="component" value="Unassembled WGS sequence"/>
</dbReference>
<protein>
    <submittedName>
        <fullName evidence="1">Uncharacterized protein</fullName>
    </submittedName>
</protein>
<name>A0A9D4ER82_DREPO</name>
<proteinExistence type="predicted"/>
<dbReference type="EMBL" id="JAIWYP010000008">
    <property type="protein sequence ID" value="KAH3783026.1"/>
    <property type="molecule type" value="Genomic_DNA"/>
</dbReference>
<sequence length="124" mass="14012">MEEHIHLISEIVDEKLKSSLTEHKNAMLHDLERIVEKISSKINVTQLTQISNIVSGIPSFKRKSSEEQFKHNAKVNLALEEVESSLSNRNIEETRNKIAEVKAMVAHRQKLIRLADESELGGGS</sequence>
<evidence type="ECO:0000313" key="2">
    <source>
        <dbReference type="Proteomes" id="UP000828390"/>
    </source>
</evidence>
<gene>
    <name evidence="1" type="ORF">DPMN_160953</name>
</gene>
<dbReference type="AlphaFoldDB" id="A0A9D4ER82"/>
<comment type="caution">
    <text evidence="1">The sequence shown here is derived from an EMBL/GenBank/DDBJ whole genome shotgun (WGS) entry which is preliminary data.</text>
</comment>